<comment type="caution">
    <text evidence="3">The sequence shown here is derived from an EMBL/GenBank/DDBJ whole genome shotgun (WGS) entry which is preliminary data.</text>
</comment>
<keyword evidence="2" id="KW-0560">Oxidoreductase</keyword>
<dbReference type="PRINTS" id="PR00359">
    <property type="entry name" value="BP450"/>
</dbReference>
<dbReference type="EMBL" id="BSTK01000011">
    <property type="protein sequence ID" value="GLY88750.1"/>
    <property type="molecule type" value="Genomic_DNA"/>
</dbReference>
<dbReference type="PANTHER" id="PTHR46696">
    <property type="entry name" value="P450, PUTATIVE (EUROFUNG)-RELATED"/>
    <property type="match status" value="1"/>
</dbReference>
<accession>A0A9W6SAG2</accession>
<dbReference type="InterPro" id="IPR001128">
    <property type="entry name" value="Cyt_P450"/>
</dbReference>
<dbReference type="GO" id="GO:0005506">
    <property type="term" value="F:iron ion binding"/>
    <property type="evidence" value="ECO:0007669"/>
    <property type="project" value="InterPro"/>
</dbReference>
<gene>
    <name evidence="3" type="primary">cyp143</name>
    <name evidence="3" type="ORF">Airi02_066790</name>
</gene>
<name>A0A9W6SAG2_9ACTN</name>
<dbReference type="GO" id="GO:0020037">
    <property type="term" value="F:heme binding"/>
    <property type="evidence" value="ECO:0007669"/>
    <property type="project" value="InterPro"/>
</dbReference>
<keyword evidence="2" id="KW-0349">Heme</keyword>
<keyword evidence="2" id="KW-0479">Metal-binding</keyword>
<dbReference type="RefSeq" id="WP_285578584.1">
    <property type="nucleotide sequence ID" value="NZ_BSTK01000011.1"/>
</dbReference>
<dbReference type="InterPro" id="IPR002397">
    <property type="entry name" value="Cyt_P450_B"/>
</dbReference>
<dbReference type="PROSITE" id="PS00086">
    <property type="entry name" value="CYTOCHROME_P450"/>
    <property type="match status" value="1"/>
</dbReference>
<proteinExistence type="inferred from homology"/>
<evidence type="ECO:0000256" key="1">
    <source>
        <dbReference type="ARBA" id="ARBA00010617"/>
    </source>
</evidence>
<evidence type="ECO:0000313" key="4">
    <source>
        <dbReference type="Proteomes" id="UP001165074"/>
    </source>
</evidence>
<keyword evidence="2" id="KW-0408">Iron</keyword>
<dbReference type="AlphaFoldDB" id="A0A9W6SAG2"/>
<dbReference type="Gene3D" id="1.10.630.10">
    <property type="entry name" value="Cytochrome P450"/>
    <property type="match status" value="1"/>
</dbReference>
<dbReference type="SUPFAM" id="SSF48264">
    <property type="entry name" value="Cytochrome P450"/>
    <property type="match status" value="1"/>
</dbReference>
<keyword evidence="2" id="KW-0503">Monooxygenase</keyword>
<sequence length="397" mass="42939">MVMTAESTDEGLLRMDRLPMADDRGEGYAILRAAGPVVHADTGYLVTTRELAEHVFRNPGTFSSQQAFDTLGSPVPLVPIAFDPPAHTRYRRLLQPFFTPRAAAALEQAVRDDAVALIDTVAERGSCDMVTELARPIPAAAFLTLFGIPAHDLDRLLSWREVIVQLADLSGSGEATPEAMQSAAELYAYVAAHVAECRAGRAGGLLRDLFENDSADEPFTDEEAIGLCFIFVLAGVDTVTSALSLMFARLATHPELRRRLAEDPSAIPAAIEEMLRIDPPNAVIPRVAAKDVVLDGVRIPAGSSVGVAMGAVNRDPRELDDPDAFDPGREYNNLTWGSGPHRCIGVHLARVQLRIVLEEWHRHIPEYELAPGARPQVIWPTGVVGINSVPVVFPAAP</sequence>
<organism evidence="3 4">
    <name type="scientific">Actinoallomurus iriomotensis</name>
    <dbReference type="NCBI Taxonomy" id="478107"/>
    <lineage>
        <taxon>Bacteria</taxon>
        <taxon>Bacillati</taxon>
        <taxon>Actinomycetota</taxon>
        <taxon>Actinomycetes</taxon>
        <taxon>Streptosporangiales</taxon>
        <taxon>Thermomonosporaceae</taxon>
        <taxon>Actinoallomurus</taxon>
    </lineage>
</organism>
<comment type="similarity">
    <text evidence="1 2">Belongs to the cytochrome P450 family.</text>
</comment>
<evidence type="ECO:0000256" key="2">
    <source>
        <dbReference type="RuleBase" id="RU000461"/>
    </source>
</evidence>
<protein>
    <submittedName>
        <fullName evidence="3">Cytochrome P450 143</fullName>
    </submittedName>
</protein>
<dbReference type="InterPro" id="IPR017972">
    <property type="entry name" value="Cyt_P450_CS"/>
</dbReference>
<keyword evidence="4" id="KW-1185">Reference proteome</keyword>
<dbReference type="Proteomes" id="UP001165074">
    <property type="component" value="Unassembled WGS sequence"/>
</dbReference>
<dbReference type="GO" id="GO:0004497">
    <property type="term" value="F:monooxygenase activity"/>
    <property type="evidence" value="ECO:0007669"/>
    <property type="project" value="UniProtKB-KW"/>
</dbReference>
<dbReference type="InterPro" id="IPR036396">
    <property type="entry name" value="Cyt_P450_sf"/>
</dbReference>
<dbReference type="Pfam" id="PF00067">
    <property type="entry name" value="p450"/>
    <property type="match status" value="1"/>
</dbReference>
<evidence type="ECO:0000313" key="3">
    <source>
        <dbReference type="EMBL" id="GLY88750.1"/>
    </source>
</evidence>
<dbReference type="PRINTS" id="PR00385">
    <property type="entry name" value="P450"/>
</dbReference>
<dbReference type="PANTHER" id="PTHR46696:SF6">
    <property type="entry name" value="P450, PUTATIVE (EUROFUNG)-RELATED"/>
    <property type="match status" value="1"/>
</dbReference>
<reference evidence="3" key="1">
    <citation type="submission" date="2023-03" db="EMBL/GenBank/DDBJ databases">
        <title>Actinoallomurus iriomotensis NBRC 103684.</title>
        <authorList>
            <person name="Ichikawa N."/>
            <person name="Sato H."/>
            <person name="Tonouchi N."/>
        </authorList>
    </citation>
    <scope>NUCLEOTIDE SEQUENCE</scope>
    <source>
        <strain evidence="3">NBRC 103684</strain>
    </source>
</reference>
<dbReference type="GO" id="GO:0016705">
    <property type="term" value="F:oxidoreductase activity, acting on paired donors, with incorporation or reduction of molecular oxygen"/>
    <property type="evidence" value="ECO:0007669"/>
    <property type="project" value="InterPro"/>
</dbReference>